<dbReference type="SUPFAM" id="SSF101386">
    <property type="entry name" value="all-alpha NTP pyrophosphatases"/>
    <property type="match status" value="1"/>
</dbReference>
<sequence>MGIAKLTSDVEEVSAFYAAKNDIDRTDDWLILKLNEEVGKLTQAYLAKQGQSRDKGRTAEELDADFRAELADVLSQVLLIANRHGVDLEDEIAEKWLVWKPGDTHTVEARRDSGSRSGQPLG</sequence>
<name>A0A7W4UQ42_9MICO</name>
<accession>A0A7W4UQ42</accession>
<dbReference type="Gene3D" id="1.10.287.1080">
    <property type="entry name" value="MazG-like"/>
    <property type="match status" value="1"/>
</dbReference>
<organism evidence="1 2">
    <name type="scientific">Pseudoclavibacter helvolus</name>
    <dbReference type="NCBI Taxonomy" id="255205"/>
    <lineage>
        <taxon>Bacteria</taxon>
        <taxon>Bacillati</taxon>
        <taxon>Actinomycetota</taxon>
        <taxon>Actinomycetes</taxon>
        <taxon>Micrococcales</taxon>
        <taxon>Microbacteriaceae</taxon>
        <taxon>Pseudoclavibacter</taxon>
    </lineage>
</organism>
<dbReference type="RefSeq" id="WP_068493428.1">
    <property type="nucleotide sequence ID" value="NZ_CZJY01000049.1"/>
</dbReference>
<dbReference type="CDD" id="cd11538">
    <property type="entry name" value="NTP-PPase_u1"/>
    <property type="match status" value="1"/>
</dbReference>
<evidence type="ECO:0000313" key="1">
    <source>
        <dbReference type="EMBL" id="MBB2957942.1"/>
    </source>
</evidence>
<proteinExistence type="predicted"/>
<protein>
    <submittedName>
        <fullName evidence="1">NTP pyrophosphatase (Non-canonical NTP hydrolase)</fullName>
    </submittedName>
</protein>
<keyword evidence="1" id="KW-0378">Hydrolase</keyword>
<gene>
    <name evidence="1" type="ORF">FHX72_002087</name>
</gene>
<comment type="caution">
    <text evidence="1">The sequence shown here is derived from an EMBL/GenBank/DDBJ whole genome shotgun (WGS) entry which is preliminary data.</text>
</comment>
<dbReference type="Proteomes" id="UP000545286">
    <property type="component" value="Unassembled WGS sequence"/>
</dbReference>
<dbReference type="AlphaFoldDB" id="A0A7W4UQ42"/>
<evidence type="ECO:0000313" key="2">
    <source>
        <dbReference type="Proteomes" id="UP000545286"/>
    </source>
</evidence>
<keyword evidence="2" id="KW-1185">Reference proteome</keyword>
<reference evidence="1 2" key="1">
    <citation type="submission" date="2020-08" db="EMBL/GenBank/DDBJ databases">
        <title>Sequencing the genomes of 1000 actinobacteria strains.</title>
        <authorList>
            <person name="Klenk H.-P."/>
        </authorList>
    </citation>
    <scope>NUCLEOTIDE SEQUENCE [LARGE SCALE GENOMIC DNA]</scope>
    <source>
        <strain evidence="1 2">DSM 20419</strain>
    </source>
</reference>
<dbReference type="GO" id="GO:0016787">
    <property type="term" value="F:hydrolase activity"/>
    <property type="evidence" value="ECO:0007669"/>
    <property type="project" value="UniProtKB-KW"/>
</dbReference>
<dbReference type="EMBL" id="JACHWJ010000003">
    <property type="protein sequence ID" value="MBB2957942.1"/>
    <property type="molecule type" value="Genomic_DNA"/>
</dbReference>